<dbReference type="AlphaFoldDB" id="A0A423NHN9"/>
<proteinExistence type="predicted"/>
<dbReference type="EMBL" id="MOBY01000002">
    <property type="protein sequence ID" value="RON97742.1"/>
    <property type="molecule type" value="Genomic_DNA"/>
</dbReference>
<evidence type="ECO:0000313" key="1">
    <source>
        <dbReference type="EMBL" id="RON97742.1"/>
    </source>
</evidence>
<gene>
    <name evidence="1" type="ORF">BK672_05175</name>
</gene>
<accession>A0A423NHN9</accession>
<protein>
    <submittedName>
        <fullName evidence="1">Uncharacterized protein</fullName>
    </submittedName>
</protein>
<name>A0A423NHN9_PSEFL</name>
<comment type="caution">
    <text evidence="1">The sequence shown here is derived from an EMBL/GenBank/DDBJ whole genome shotgun (WGS) entry which is preliminary data.</text>
</comment>
<reference evidence="1 2" key="1">
    <citation type="submission" date="2016-10" db="EMBL/GenBank/DDBJ databases">
        <title>Comparative genome analysis of multiple Pseudomonas spp. focuses on biocontrol and plant growth promoting traits.</title>
        <authorList>
            <person name="Tao X.-Y."/>
            <person name="Taylor C.G."/>
        </authorList>
    </citation>
    <scope>NUCLEOTIDE SEQUENCE [LARGE SCALE GENOMIC DNA]</scope>
    <source>
        <strain evidence="1 2">2F9</strain>
    </source>
</reference>
<evidence type="ECO:0000313" key="2">
    <source>
        <dbReference type="Proteomes" id="UP000283650"/>
    </source>
</evidence>
<organism evidence="1 2">
    <name type="scientific">Pseudomonas fluorescens</name>
    <dbReference type="NCBI Taxonomy" id="294"/>
    <lineage>
        <taxon>Bacteria</taxon>
        <taxon>Pseudomonadati</taxon>
        <taxon>Pseudomonadota</taxon>
        <taxon>Gammaproteobacteria</taxon>
        <taxon>Pseudomonadales</taxon>
        <taxon>Pseudomonadaceae</taxon>
        <taxon>Pseudomonas</taxon>
    </lineage>
</organism>
<dbReference type="Proteomes" id="UP000283650">
    <property type="component" value="Unassembled WGS sequence"/>
</dbReference>
<sequence>MSLVAEQKIDEIGYELSNRWLSEDEFYEAIDQGAVTVYRCQQCGRLHVDQGGGQFSSYIKEVN</sequence>